<comment type="caution">
    <text evidence="4">The sequence shown here is derived from an EMBL/GenBank/DDBJ whole genome shotgun (WGS) entry which is preliminary data.</text>
</comment>
<dbReference type="AlphaFoldDB" id="A0AAE0GIQ8"/>
<dbReference type="GO" id="GO:0046922">
    <property type="term" value="F:peptide-O-fucosyltransferase activity"/>
    <property type="evidence" value="ECO:0007669"/>
    <property type="project" value="InterPro"/>
</dbReference>
<dbReference type="PANTHER" id="PTHR13398:SF0">
    <property type="entry name" value="GDP-FUCOSE PROTEIN O-FUCOSYLTRANSFERASE 2"/>
    <property type="match status" value="1"/>
</dbReference>
<reference evidence="4 5" key="1">
    <citation type="journal article" date="2015" name="Genome Biol. Evol.">
        <title>Comparative Genomics of a Bacterivorous Green Alga Reveals Evolutionary Causalities and Consequences of Phago-Mixotrophic Mode of Nutrition.</title>
        <authorList>
            <person name="Burns J.A."/>
            <person name="Paasch A."/>
            <person name="Narechania A."/>
            <person name="Kim E."/>
        </authorList>
    </citation>
    <scope>NUCLEOTIDE SEQUENCE [LARGE SCALE GENOMIC DNA]</scope>
    <source>
        <strain evidence="4 5">PLY_AMNH</strain>
    </source>
</reference>
<dbReference type="InterPro" id="IPR045130">
    <property type="entry name" value="OFUT2-like"/>
</dbReference>
<dbReference type="Gene3D" id="3.40.50.11350">
    <property type="match status" value="1"/>
</dbReference>
<dbReference type="PANTHER" id="PTHR13398">
    <property type="entry name" value="GDP-FUCOSE PROTEIN O-FUCOSYLTRANSFERASE 2"/>
    <property type="match status" value="1"/>
</dbReference>
<gene>
    <name evidence="4" type="ORF">CYMTET_13146</name>
</gene>
<evidence type="ECO:0000313" key="5">
    <source>
        <dbReference type="Proteomes" id="UP001190700"/>
    </source>
</evidence>
<keyword evidence="2" id="KW-0294">Fucose metabolism</keyword>
<protein>
    <recommendedName>
        <fullName evidence="6">O-fucosyltransferase family protein</fullName>
    </recommendedName>
</protein>
<dbReference type="Proteomes" id="UP001190700">
    <property type="component" value="Unassembled WGS sequence"/>
</dbReference>
<proteinExistence type="predicted"/>
<dbReference type="GO" id="GO:0006004">
    <property type="term" value="P:fucose metabolic process"/>
    <property type="evidence" value="ECO:0007669"/>
    <property type="project" value="UniProtKB-KW"/>
</dbReference>
<keyword evidence="5" id="KW-1185">Reference proteome</keyword>
<dbReference type="EMBL" id="LGRX02005211">
    <property type="protein sequence ID" value="KAK3278950.1"/>
    <property type="molecule type" value="Genomic_DNA"/>
</dbReference>
<organism evidence="4 5">
    <name type="scientific">Cymbomonas tetramitiformis</name>
    <dbReference type="NCBI Taxonomy" id="36881"/>
    <lineage>
        <taxon>Eukaryota</taxon>
        <taxon>Viridiplantae</taxon>
        <taxon>Chlorophyta</taxon>
        <taxon>Pyramimonadophyceae</taxon>
        <taxon>Pyramimonadales</taxon>
        <taxon>Pyramimonadaceae</taxon>
        <taxon>Cymbomonas</taxon>
    </lineage>
</organism>
<evidence type="ECO:0000256" key="2">
    <source>
        <dbReference type="ARBA" id="ARBA00023253"/>
    </source>
</evidence>
<evidence type="ECO:0000313" key="4">
    <source>
        <dbReference type="EMBL" id="KAK3278950.1"/>
    </source>
</evidence>
<keyword evidence="1" id="KW-0808">Transferase</keyword>
<evidence type="ECO:0000256" key="3">
    <source>
        <dbReference type="ARBA" id="ARBA00023277"/>
    </source>
</evidence>
<accession>A0AAE0GIQ8</accession>
<sequence length="217" mass="24478">MPAAHLEILARSFLRQTPLLIGTKSYLAVHWRRGNFIGLTDSQQPDPEIWQDPHLVASTIVIALTRFKLDKVFLATNEVAYDKLEELAHLVPYDIFVLDMSLSPRGSNVIAGASLLSQLTPSRDPTYVMSGKQKGKAKKGDVRVEVTSSVDPYITAMLDVIICSMSEVFIGNKYSEFTWLIHEQRYIRGRLDSTSFSFAKDGEFRPLVQSYQETPHD</sequence>
<keyword evidence="3" id="KW-0119">Carbohydrate metabolism</keyword>
<dbReference type="CDD" id="cd11296">
    <property type="entry name" value="O-FucT_like"/>
    <property type="match status" value="1"/>
</dbReference>
<evidence type="ECO:0008006" key="6">
    <source>
        <dbReference type="Google" id="ProtNLM"/>
    </source>
</evidence>
<evidence type="ECO:0000256" key="1">
    <source>
        <dbReference type="ARBA" id="ARBA00022679"/>
    </source>
</evidence>
<name>A0AAE0GIQ8_9CHLO</name>